<feature type="domain" description="FAD/NAD(P)-binding" evidence="11">
    <location>
        <begin position="4"/>
        <end position="325"/>
    </location>
</feature>
<evidence type="ECO:0000313" key="12">
    <source>
        <dbReference type="EMBL" id="MFD1586500.1"/>
    </source>
</evidence>
<keyword evidence="8 9" id="KW-0676">Redox-active center</keyword>
<protein>
    <submittedName>
        <fullName evidence="12">Dihydrolipoyl dehydrogenase family protein</fullName>
        <ecNumber evidence="12">1.-.-.-</ecNumber>
    </submittedName>
</protein>
<dbReference type="RefSeq" id="WP_247379590.1">
    <property type="nucleotide sequence ID" value="NZ_JALLGV010000007.1"/>
</dbReference>
<evidence type="ECO:0000256" key="9">
    <source>
        <dbReference type="RuleBase" id="RU003691"/>
    </source>
</evidence>
<dbReference type="PROSITE" id="PS00076">
    <property type="entry name" value="PYRIDINE_REDOX_1"/>
    <property type="match status" value="1"/>
</dbReference>
<keyword evidence="5" id="KW-0521">NADP</keyword>
<dbReference type="EC" id="1.-.-.-" evidence="12"/>
<reference evidence="12 13" key="1">
    <citation type="journal article" date="2019" name="Int. J. Syst. Evol. Microbiol.">
        <title>The Global Catalogue of Microorganisms (GCM) 10K type strain sequencing project: providing services to taxonomists for standard genome sequencing and annotation.</title>
        <authorList>
            <consortium name="The Broad Institute Genomics Platform"/>
            <consortium name="The Broad Institute Genome Sequencing Center for Infectious Disease"/>
            <person name="Wu L."/>
            <person name="Ma J."/>
        </authorList>
    </citation>
    <scope>NUCLEOTIDE SEQUENCE [LARGE SCALE GENOMIC DNA]</scope>
    <source>
        <strain evidence="12 13">CGMCC 1.12125</strain>
    </source>
</reference>
<evidence type="ECO:0000259" key="10">
    <source>
        <dbReference type="Pfam" id="PF02852"/>
    </source>
</evidence>
<dbReference type="InterPro" id="IPR016156">
    <property type="entry name" value="FAD/NAD-linked_Rdtase_dimer_sf"/>
</dbReference>
<dbReference type="InterPro" id="IPR012999">
    <property type="entry name" value="Pyr_OxRdtase_I_AS"/>
</dbReference>
<dbReference type="GO" id="GO:0016491">
    <property type="term" value="F:oxidoreductase activity"/>
    <property type="evidence" value="ECO:0007669"/>
    <property type="project" value="UniProtKB-KW"/>
</dbReference>
<dbReference type="AlphaFoldDB" id="A0ABD6C8G1"/>
<evidence type="ECO:0000256" key="1">
    <source>
        <dbReference type="ARBA" id="ARBA00001974"/>
    </source>
</evidence>
<evidence type="ECO:0000256" key="4">
    <source>
        <dbReference type="ARBA" id="ARBA00022827"/>
    </source>
</evidence>
<dbReference type="Pfam" id="PF02852">
    <property type="entry name" value="Pyr_redox_dim"/>
    <property type="match status" value="1"/>
</dbReference>
<dbReference type="PANTHER" id="PTHR43014:SF5">
    <property type="entry name" value="GLUTATHIONE REDUCTASE (NADPH)"/>
    <property type="match status" value="1"/>
</dbReference>
<keyword evidence="4 9" id="KW-0274">FAD</keyword>
<evidence type="ECO:0000256" key="5">
    <source>
        <dbReference type="ARBA" id="ARBA00022857"/>
    </source>
</evidence>
<accession>A0ABD6C8G1</accession>
<dbReference type="InterPro" id="IPR023753">
    <property type="entry name" value="FAD/NAD-binding_dom"/>
</dbReference>
<comment type="cofactor">
    <cofactor evidence="1">
        <name>FAD</name>
        <dbReference type="ChEBI" id="CHEBI:57692"/>
    </cofactor>
</comment>
<evidence type="ECO:0000256" key="2">
    <source>
        <dbReference type="ARBA" id="ARBA00007532"/>
    </source>
</evidence>
<feature type="domain" description="Pyridine nucleotide-disulphide oxidoreductase dimerisation" evidence="10">
    <location>
        <begin position="357"/>
        <end position="454"/>
    </location>
</feature>
<keyword evidence="6 9" id="KW-0560">Oxidoreductase</keyword>
<dbReference type="PANTHER" id="PTHR43014">
    <property type="entry name" value="MERCURIC REDUCTASE"/>
    <property type="match status" value="1"/>
</dbReference>
<dbReference type="InterPro" id="IPR036188">
    <property type="entry name" value="FAD/NAD-bd_sf"/>
</dbReference>
<dbReference type="Proteomes" id="UP001597119">
    <property type="component" value="Unassembled WGS sequence"/>
</dbReference>
<name>A0ABD6C8G1_9EURY</name>
<evidence type="ECO:0000256" key="3">
    <source>
        <dbReference type="ARBA" id="ARBA00022630"/>
    </source>
</evidence>
<comment type="caution">
    <text evidence="12">The sequence shown here is derived from an EMBL/GenBank/DDBJ whole genome shotgun (WGS) entry which is preliminary data.</text>
</comment>
<gene>
    <name evidence="12" type="ORF">ACFR9U_05870</name>
</gene>
<dbReference type="Gene3D" id="3.30.390.30">
    <property type="match status" value="1"/>
</dbReference>
<dbReference type="EMBL" id="JBHUDJ010000002">
    <property type="protein sequence ID" value="MFD1586500.1"/>
    <property type="molecule type" value="Genomic_DNA"/>
</dbReference>
<dbReference type="SUPFAM" id="SSF51905">
    <property type="entry name" value="FAD/NAD(P)-binding domain"/>
    <property type="match status" value="1"/>
</dbReference>
<evidence type="ECO:0000256" key="8">
    <source>
        <dbReference type="ARBA" id="ARBA00023284"/>
    </source>
</evidence>
<evidence type="ECO:0000313" key="13">
    <source>
        <dbReference type="Proteomes" id="UP001597119"/>
    </source>
</evidence>
<dbReference type="InterPro" id="IPR004099">
    <property type="entry name" value="Pyr_nucl-diS_OxRdtase_dimer"/>
</dbReference>
<dbReference type="PRINTS" id="PR00411">
    <property type="entry name" value="PNDRDTASEI"/>
</dbReference>
<evidence type="ECO:0000259" key="11">
    <source>
        <dbReference type="Pfam" id="PF07992"/>
    </source>
</evidence>
<dbReference type="PRINTS" id="PR00368">
    <property type="entry name" value="FADPNR"/>
</dbReference>
<proteinExistence type="inferred from homology"/>
<dbReference type="SUPFAM" id="SSF55424">
    <property type="entry name" value="FAD/NAD-linked reductases, dimerisation (C-terminal) domain"/>
    <property type="match status" value="1"/>
</dbReference>
<comment type="similarity">
    <text evidence="2 9">Belongs to the class-I pyridine nucleotide-disulfide oxidoreductase family.</text>
</comment>
<keyword evidence="7" id="KW-1015">Disulfide bond</keyword>
<organism evidence="12 13">
    <name type="scientific">Halorientalis brevis</name>
    <dbReference type="NCBI Taxonomy" id="1126241"/>
    <lineage>
        <taxon>Archaea</taxon>
        <taxon>Methanobacteriati</taxon>
        <taxon>Methanobacteriota</taxon>
        <taxon>Stenosarchaea group</taxon>
        <taxon>Halobacteria</taxon>
        <taxon>Halobacteriales</taxon>
        <taxon>Haloarculaceae</taxon>
        <taxon>Halorientalis</taxon>
    </lineage>
</organism>
<evidence type="ECO:0000256" key="6">
    <source>
        <dbReference type="ARBA" id="ARBA00023002"/>
    </source>
</evidence>
<dbReference type="Gene3D" id="3.50.50.60">
    <property type="entry name" value="FAD/NAD(P)-binding domain"/>
    <property type="match status" value="2"/>
</dbReference>
<evidence type="ECO:0000256" key="7">
    <source>
        <dbReference type="ARBA" id="ARBA00023157"/>
    </source>
</evidence>
<keyword evidence="3 9" id="KW-0285">Flavoprotein</keyword>
<keyword evidence="13" id="KW-1185">Reference proteome</keyword>
<dbReference type="Pfam" id="PF07992">
    <property type="entry name" value="Pyr_redox_2"/>
    <property type="match status" value="1"/>
</dbReference>
<sequence length="467" mass="49923">MKTHVAVVGAYGSAGVAVADRLAAEPDVELTLIDDGDPGGGLCILEGCMPSKELLTAAERRFAARDDERLRGAVPDVDFERVIEHKDDNISTYASGRRSHVQELADRDDVTLRRETAAFVDDRRLAVGDDVLEPDYVVVATGSTPNVPPIPGIEDVPFETSADVLDATEFGESGLVIGLGVIGLELVPYLSEAAGMDLTVVEQLPAVLPDADPAFGDALVDYYEDRFDVDVRLDTGTKGLEATDDGGVRAILDDDGTETAVAADQLFVFTGRKPALDRLGLDETRLTPEPGWVADTMQARDDERVFVVGDANGTEPILHVAKEEGAVAAENVLRHRDGEPLEPYENVTHQVVFSGLTELPYARLGHTASSASEAGIDHVVATREVSGEGVFRSRNYSEGLARLVVGTDGTVLGYQGLHPDADVMAKTMQLAVEMELDVRDIPDRAYHPTTPEIIDGLLQDAAAALDG</sequence>